<keyword evidence="10" id="KW-1133">Transmembrane helix</keyword>
<keyword evidence="10" id="KW-0472">Membrane</keyword>
<organism evidence="15 16">
    <name type="scientific">Desulfolithobacter dissulfuricans</name>
    <dbReference type="NCBI Taxonomy" id="2795293"/>
    <lineage>
        <taxon>Bacteria</taxon>
        <taxon>Pseudomonadati</taxon>
        <taxon>Thermodesulfobacteriota</taxon>
        <taxon>Desulfobulbia</taxon>
        <taxon>Desulfobulbales</taxon>
        <taxon>Desulfobulbaceae</taxon>
        <taxon>Desulfolithobacter</taxon>
    </lineage>
</organism>
<evidence type="ECO:0000313" key="15">
    <source>
        <dbReference type="EMBL" id="BCO10441.1"/>
    </source>
</evidence>
<dbReference type="Pfam" id="PF02518">
    <property type="entry name" value="HATPase_c"/>
    <property type="match status" value="1"/>
</dbReference>
<dbReference type="Proteomes" id="UP001063350">
    <property type="component" value="Chromosome"/>
</dbReference>
<keyword evidence="10" id="KW-0812">Transmembrane</keyword>
<evidence type="ECO:0000256" key="3">
    <source>
        <dbReference type="ARBA" id="ARBA00022553"/>
    </source>
</evidence>
<dbReference type="RefSeq" id="WP_267927170.1">
    <property type="nucleotide sequence ID" value="NZ_AP024233.1"/>
</dbReference>
<evidence type="ECO:0000256" key="8">
    <source>
        <dbReference type="ARBA" id="ARBA00023012"/>
    </source>
</evidence>
<dbReference type="CDD" id="cd18773">
    <property type="entry name" value="PDC1_HK_sensor"/>
    <property type="match status" value="1"/>
</dbReference>
<gene>
    <name evidence="15" type="ORF">GF1_28170</name>
</gene>
<dbReference type="PROSITE" id="PS50113">
    <property type="entry name" value="PAC"/>
    <property type="match status" value="1"/>
</dbReference>
<dbReference type="CDD" id="cd00130">
    <property type="entry name" value="PAS"/>
    <property type="match status" value="2"/>
</dbReference>
<dbReference type="InterPro" id="IPR036097">
    <property type="entry name" value="HisK_dim/P_sf"/>
</dbReference>
<dbReference type="Gene3D" id="3.30.565.10">
    <property type="entry name" value="Histidine kinase-like ATPase, C-terminal domain"/>
    <property type="match status" value="1"/>
</dbReference>
<dbReference type="SMART" id="SM00086">
    <property type="entry name" value="PAC"/>
    <property type="match status" value="2"/>
</dbReference>
<dbReference type="InterPro" id="IPR003594">
    <property type="entry name" value="HATPase_dom"/>
</dbReference>
<proteinExistence type="predicted"/>
<reference evidence="15" key="1">
    <citation type="submission" date="2020-12" db="EMBL/GenBank/DDBJ databases">
        <title>Desulfobium dissulfuricans gen. nov., sp. nov., a novel mesophilic, sulfate-reducing bacterium isolated from a deep-sea hydrothermal vent.</title>
        <authorList>
            <person name="Hashimoto Y."/>
            <person name="Tame A."/>
            <person name="Sawayama S."/>
            <person name="Miyazaki J."/>
            <person name="Takai K."/>
            <person name="Nakagawa S."/>
        </authorList>
    </citation>
    <scope>NUCLEOTIDE SEQUENCE</scope>
    <source>
        <strain evidence="15">GF1</strain>
    </source>
</reference>
<keyword evidence="16" id="KW-1185">Reference proteome</keyword>
<accession>A0A915U316</accession>
<evidence type="ECO:0000259" key="13">
    <source>
        <dbReference type="PROSITE" id="PS50112"/>
    </source>
</evidence>
<dbReference type="GO" id="GO:0005524">
    <property type="term" value="F:ATP binding"/>
    <property type="evidence" value="ECO:0007669"/>
    <property type="project" value="UniProtKB-KW"/>
</dbReference>
<keyword evidence="3 9" id="KW-0597">Phosphoprotein</keyword>
<dbReference type="GO" id="GO:0000155">
    <property type="term" value="F:phosphorelay sensor kinase activity"/>
    <property type="evidence" value="ECO:0007669"/>
    <property type="project" value="InterPro"/>
</dbReference>
<feature type="transmembrane region" description="Helical" evidence="10">
    <location>
        <begin position="6"/>
        <end position="26"/>
    </location>
</feature>
<dbReference type="PRINTS" id="PR00344">
    <property type="entry name" value="BCTRLSENSOR"/>
</dbReference>
<dbReference type="InterPro" id="IPR000014">
    <property type="entry name" value="PAS"/>
</dbReference>
<dbReference type="AlphaFoldDB" id="A0A915U316"/>
<dbReference type="InterPro" id="IPR013767">
    <property type="entry name" value="PAS_fold"/>
</dbReference>
<evidence type="ECO:0000256" key="7">
    <source>
        <dbReference type="ARBA" id="ARBA00022840"/>
    </source>
</evidence>
<dbReference type="GO" id="GO:0006355">
    <property type="term" value="P:regulation of DNA-templated transcription"/>
    <property type="evidence" value="ECO:0007669"/>
    <property type="project" value="InterPro"/>
</dbReference>
<dbReference type="SUPFAM" id="SSF55874">
    <property type="entry name" value="ATPase domain of HSP90 chaperone/DNA topoisomerase II/histidine kinase"/>
    <property type="match status" value="1"/>
</dbReference>
<feature type="domain" description="PAC" evidence="14">
    <location>
        <begin position="527"/>
        <end position="581"/>
    </location>
</feature>
<keyword evidence="6" id="KW-0418">Kinase</keyword>
<keyword evidence="8" id="KW-0902">Two-component regulatory system</keyword>
<name>A0A915U316_9BACT</name>
<dbReference type="InterPro" id="IPR003661">
    <property type="entry name" value="HisK_dim/P_dom"/>
</dbReference>
<keyword evidence="5" id="KW-0547">Nucleotide-binding</keyword>
<dbReference type="CDD" id="cd00082">
    <property type="entry name" value="HisKA"/>
    <property type="match status" value="1"/>
</dbReference>
<dbReference type="SMART" id="SM00387">
    <property type="entry name" value="HATPase_c"/>
    <property type="match status" value="1"/>
</dbReference>
<dbReference type="SUPFAM" id="SSF55785">
    <property type="entry name" value="PYP-like sensor domain (PAS domain)"/>
    <property type="match status" value="2"/>
</dbReference>
<keyword evidence="7" id="KW-0067">ATP-binding</keyword>
<dbReference type="InterPro" id="IPR054513">
    <property type="entry name" value="Dret_0059-like_sensor"/>
</dbReference>
<dbReference type="Pfam" id="PF00072">
    <property type="entry name" value="Response_reg"/>
    <property type="match status" value="1"/>
</dbReference>
<dbReference type="InterPro" id="IPR000700">
    <property type="entry name" value="PAS-assoc_C"/>
</dbReference>
<dbReference type="InterPro" id="IPR004358">
    <property type="entry name" value="Sig_transdc_His_kin-like_C"/>
</dbReference>
<dbReference type="Pfam" id="PF00989">
    <property type="entry name" value="PAS"/>
    <property type="match status" value="2"/>
</dbReference>
<sequence length="955" mass="106985">MMKYLSLTRILLVLLTIACLSGLFYLPYRSVRTETIEAYNKEQFILASQAAREIEAFFNTCTSALYYLASQPSIIRLDNIGRRLMEDFHTIHATEISAVTRIDATGRIIYTVPFDKKAIGADVSSQPHNKRIMETHKPVVSEVFMAVQGYPAVAYVYPVFDGATYQGTISFLIPFEELAKRYVSAIEQGNKSRAILISRTGVGLYCPLDTLEEKIAHPAWSLKDRLTDSPSMLRMIEEMMAGRTGRAVFTVPHSIHSPNGGATMHAVYRPIHLPDNNYWSIAVATPEHLVLQTMTDFRNKWLLATTIAICVVLVLSFFLSWSLATSTEEHRRLAVEAQLHRLLEHLPIGVVLWDQDGRMIYANRAALELLEESREEAILGRKMLDFIDSEFHDQFRSRHEQLLRRKPVPATTYKIITSKNNCRTVEVDTVPFHFNEQPCLISLIQDITERFAAEETRKRLVTAIEQTRESILITNREGIIEYVNPAFTAITGYSREEALGKTPSILRSGKHDQAFYRSMWQTITSGEVWQGRIVNRKKDGSLFVEMATISPVRDKEGKITHFVAVKRDITHEVELEAQLQQAQKMEAIGTLAGGIAHDFNNILGAIIGFTDMALLLCDPDSPVYENLEHIRQGGQRATDLVQQILTFSRRGATAKHPVSVAPLIKESLKLLRASLPATIRINRQIKAPDAKVLASPVQIQQIIMNLCTNAFHSMGEKGGQLDIILETVPQGEDKTTNWVRLVIRDTGCGIDKEILNRIFDPFFTTKEPGQGTGMGLSVVHGIVHDLGGIIKVESTPGEGSIFTVLLPATGQGLEPELVETDEPLPRGNEHILIVDDERDICTTYRMMLGHLGYQVTDLCNPEEALEYLRKNPEAFDLVITDQTMPEMTGLILLHEILAINPDLPVILCTGYSEQVDEPRAREAGARGLLMKPIDLQAMARTVRRILDEAGNSTGN</sequence>
<feature type="domain" description="Histidine kinase" evidence="11">
    <location>
        <begin position="594"/>
        <end position="810"/>
    </location>
</feature>
<dbReference type="NCBIfam" id="TIGR00229">
    <property type="entry name" value="sensory_box"/>
    <property type="match status" value="2"/>
</dbReference>
<dbReference type="PANTHER" id="PTHR43065">
    <property type="entry name" value="SENSOR HISTIDINE KINASE"/>
    <property type="match status" value="1"/>
</dbReference>
<evidence type="ECO:0000259" key="12">
    <source>
        <dbReference type="PROSITE" id="PS50110"/>
    </source>
</evidence>
<evidence type="ECO:0000256" key="1">
    <source>
        <dbReference type="ARBA" id="ARBA00000085"/>
    </source>
</evidence>
<dbReference type="Pfam" id="PF00512">
    <property type="entry name" value="HisKA"/>
    <property type="match status" value="1"/>
</dbReference>
<dbReference type="InterPro" id="IPR001610">
    <property type="entry name" value="PAC"/>
</dbReference>
<evidence type="ECO:0000259" key="11">
    <source>
        <dbReference type="PROSITE" id="PS50109"/>
    </source>
</evidence>
<dbReference type="CDD" id="cd00156">
    <property type="entry name" value="REC"/>
    <property type="match status" value="1"/>
</dbReference>
<dbReference type="Gene3D" id="3.30.450.20">
    <property type="entry name" value="PAS domain"/>
    <property type="match status" value="3"/>
</dbReference>
<dbReference type="SUPFAM" id="SSF52172">
    <property type="entry name" value="CheY-like"/>
    <property type="match status" value="1"/>
</dbReference>
<dbReference type="InterPro" id="IPR036890">
    <property type="entry name" value="HATPase_C_sf"/>
</dbReference>
<dbReference type="SUPFAM" id="SSF47384">
    <property type="entry name" value="Homodimeric domain of signal transducing histidine kinase"/>
    <property type="match status" value="1"/>
</dbReference>
<dbReference type="Gene3D" id="1.10.287.130">
    <property type="match status" value="1"/>
</dbReference>
<feature type="domain" description="Response regulatory" evidence="12">
    <location>
        <begin position="830"/>
        <end position="946"/>
    </location>
</feature>
<dbReference type="SMART" id="SM00091">
    <property type="entry name" value="PAS"/>
    <property type="match status" value="2"/>
</dbReference>
<dbReference type="EMBL" id="AP024233">
    <property type="protein sequence ID" value="BCO10441.1"/>
    <property type="molecule type" value="Genomic_DNA"/>
</dbReference>
<dbReference type="InterPro" id="IPR001789">
    <property type="entry name" value="Sig_transdc_resp-reg_receiver"/>
</dbReference>
<evidence type="ECO:0000256" key="9">
    <source>
        <dbReference type="PROSITE-ProRule" id="PRU00169"/>
    </source>
</evidence>
<dbReference type="PROSITE" id="PS50109">
    <property type="entry name" value="HIS_KIN"/>
    <property type="match status" value="1"/>
</dbReference>
<feature type="domain" description="PAS" evidence="13">
    <location>
        <begin position="335"/>
        <end position="406"/>
    </location>
</feature>
<feature type="modified residue" description="4-aspartylphosphate" evidence="9">
    <location>
        <position position="881"/>
    </location>
</feature>
<dbReference type="InterPro" id="IPR011006">
    <property type="entry name" value="CheY-like_superfamily"/>
</dbReference>
<dbReference type="Pfam" id="PF22309">
    <property type="entry name" value="HK-GC-Chemotax_sensor"/>
    <property type="match status" value="1"/>
</dbReference>
<dbReference type="InterPro" id="IPR005467">
    <property type="entry name" value="His_kinase_dom"/>
</dbReference>
<keyword evidence="4" id="KW-0808">Transferase</keyword>
<feature type="domain" description="PAS" evidence="13">
    <location>
        <begin position="456"/>
        <end position="502"/>
    </location>
</feature>
<dbReference type="SMART" id="SM00388">
    <property type="entry name" value="HisKA"/>
    <property type="match status" value="1"/>
</dbReference>
<dbReference type="Gene3D" id="3.40.50.2300">
    <property type="match status" value="1"/>
</dbReference>
<dbReference type="EC" id="2.7.13.3" evidence="2"/>
<dbReference type="KEGG" id="ddu:GF1_28170"/>
<feature type="transmembrane region" description="Helical" evidence="10">
    <location>
        <begin position="301"/>
        <end position="323"/>
    </location>
</feature>
<evidence type="ECO:0000256" key="6">
    <source>
        <dbReference type="ARBA" id="ARBA00022777"/>
    </source>
</evidence>
<evidence type="ECO:0000259" key="14">
    <source>
        <dbReference type="PROSITE" id="PS50113"/>
    </source>
</evidence>
<evidence type="ECO:0000313" key="16">
    <source>
        <dbReference type="Proteomes" id="UP001063350"/>
    </source>
</evidence>
<evidence type="ECO:0000256" key="4">
    <source>
        <dbReference type="ARBA" id="ARBA00022679"/>
    </source>
</evidence>
<dbReference type="PROSITE" id="PS50110">
    <property type="entry name" value="RESPONSE_REGULATORY"/>
    <property type="match status" value="1"/>
</dbReference>
<evidence type="ECO:0000256" key="2">
    <source>
        <dbReference type="ARBA" id="ARBA00012438"/>
    </source>
</evidence>
<comment type="catalytic activity">
    <reaction evidence="1">
        <text>ATP + protein L-histidine = ADP + protein N-phospho-L-histidine.</text>
        <dbReference type="EC" id="2.7.13.3"/>
    </reaction>
</comment>
<dbReference type="PROSITE" id="PS50112">
    <property type="entry name" value="PAS"/>
    <property type="match status" value="2"/>
</dbReference>
<protein>
    <recommendedName>
        <fullName evidence="2">histidine kinase</fullName>
        <ecNumber evidence="2">2.7.13.3</ecNumber>
    </recommendedName>
</protein>
<evidence type="ECO:0000256" key="10">
    <source>
        <dbReference type="SAM" id="Phobius"/>
    </source>
</evidence>
<evidence type="ECO:0000256" key="5">
    <source>
        <dbReference type="ARBA" id="ARBA00022741"/>
    </source>
</evidence>
<dbReference type="PANTHER" id="PTHR43065:SF42">
    <property type="entry name" value="TWO-COMPONENT SENSOR PPRA"/>
    <property type="match status" value="1"/>
</dbReference>
<dbReference type="SMART" id="SM00448">
    <property type="entry name" value="REC"/>
    <property type="match status" value="1"/>
</dbReference>
<dbReference type="InterPro" id="IPR035965">
    <property type="entry name" value="PAS-like_dom_sf"/>
</dbReference>